<comment type="caution">
    <text evidence="1">The sequence shown here is derived from an EMBL/GenBank/DDBJ whole genome shotgun (WGS) entry which is preliminary data.</text>
</comment>
<dbReference type="AlphaFoldDB" id="A0A9W8DPH5"/>
<reference evidence="1" key="1">
    <citation type="submission" date="2022-07" db="EMBL/GenBank/DDBJ databases">
        <title>Phylogenomic reconstructions and comparative analyses of Kickxellomycotina fungi.</title>
        <authorList>
            <person name="Reynolds N.K."/>
            <person name="Stajich J.E."/>
            <person name="Barry K."/>
            <person name="Grigoriev I.V."/>
            <person name="Crous P."/>
            <person name="Smith M.E."/>
        </authorList>
    </citation>
    <scope>NUCLEOTIDE SEQUENCE</scope>
    <source>
        <strain evidence="1">NBRC 100468</strain>
    </source>
</reference>
<proteinExistence type="predicted"/>
<organism evidence="1 2">
    <name type="scientific">Mycoemilia scoparia</name>
    <dbReference type="NCBI Taxonomy" id="417184"/>
    <lineage>
        <taxon>Eukaryota</taxon>
        <taxon>Fungi</taxon>
        <taxon>Fungi incertae sedis</taxon>
        <taxon>Zoopagomycota</taxon>
        <taxon>Kickxellomycotina</taxon>
        <taxon>Kickxellomycetes</taxon>
        <taxon>Kickxellales</taxon>
        <taxon>Kickxellaceae</taxon>
        <taxon>Mycoemilia</taxon>
    </lineage>
</organism>
<sequence>MSQPSQPLPSKISDLSKDQLNRIISYLSEKGFNSFKLTDYEQDHIDPKNFRESTKEIIDQRYIDLHIYTEWPQQISDYSGNIYYYYTDREEVAGVNERYNQVENFFSNTLLLVKNITQALDANKPQDEDLEDVKEAHDCCDIAVTRLWEIEAVVCDE</sequence>
<dbReference type="Proteomes" id="UP001150538">
    <property type="component" value="Unassembled WGS sequence"/>
</dbReference>
<evidence type="ECO:0000313" key="1">
    <source>
        <dbReference type="EMBL" id="KAJ1912063.1"/>
    </source>
</evidence>
<feature type="non-terminal residue" evidence="1">
    <location>
        <position position="157"/>
    </location>
</feature>
<protein>
    <submittedName>
        <fullName evidence="1">Uncharacterized protein</fullName>
    </submittedName>
</protein>
<dbReference type="EMBL" id="JANBPU010000382">
    <property type="protein sequence ID" value="KAJ1912063.1"/>
    <property type="molecule type" value="Genomic_DNA"/>
</dbReference>
<gene>
    <name evidence="1" type="ORF">H4219_005740</name>
</gene>
<name>A0A9W8DPH5_9FUNG</name>
<accession>A0A9W8DPH5</accession>
<keyword evidence="2" id="KW-1185">Reference proteome</keyword>
<evidence type="ECO:0000313" key="2">
    <source>
        <dbReference type="Proteomes" id="UP001150538"/>
    </source>
</evidence>